<accession>A0A364V9T9</accession>
<dbReference type="PANTHER" id="PTHR46825">
    <property type="entry name" value="D-ALANYL-D-ALANINE-CARBOXYPEPTIDASE/ENDOPEPTIDASE AMPH"/>
    <property type="match status" value="1"/>
</dbReference>
<organism evidence="4 5">
    <name type="scientific">Corynebacterium heidelbergense</name>
    <dbReference type="NCBI Taxonomy" id="2055947"/>
    <lineage>
        <taxon>Bacteria</taxon>
        <taxon>Bacillati</taxon>
        <taxon>Actinomycetota</taxon>
        <taxon>Actinomycetes</taxon>
        <taxon>Mycobacteriales</taxon>
        <taxon>Corynebacteriaceae</taxon>
        <taxon>Corynebacterium</taxon>
    </lineage>
</organism>
<evidence type="ECO:0000313" key="4">
    <source>
        <dbReference type="EMBL" id="RAV33391.1"/>
    </source>
</evidence>
<name>A0A364V9T9_9CORY</name>
<feature type="region of interest" description="Disordered" evidence="1">
    <location>
        <begin position="1"/>
        <end position="34"/>
    </location>
</feature>
<dbReference type="OrthoDB" id="3171327at2"/>
<keyword evidence="2" id="KW-0812">Transmembrane</keyword>
<dbReference type="InterPro" id="IPR012338">
    <property type="entry name" value="Beta-lactam/transpept-like"/>
</dbReference>
<dbReference type="EMBL" id="PHQP01000080">
    <property type="protein sequence ID" value="RAV33391.1"/>
    <property type="molecule type" value="Genomic_DNA"/>
</dbReference>
<gene>
    <name evidence="4" type="ORF">CWC39_08745</name>
</gene>
<proteinExistence type="predicted"/>
<feature type="compositionally biased region" description="Low complexity" evidence="1">
    <location>
        <begin position="17"/>
        <end position="31"/>
    </location>
</feature>
<evidence type="ECO:0000256" key="2">
    <source>
        <dbReference type="SAM" id="Phobius"/>
    </source>
</evidence>
<comment type="caution">
    <text evidence="4">The sequence shown here is derived from an EMBL/GenBank/DDBJ whole genome shotgun (WGS) entry which is preliminary data.</text>
</comment>
<keyword evidence="2" id="KW-1133">Transmembrane helix</keyword>
<feature type="domain" description="Beta-lactamase-related" evidence="3">
    <location>
        <begin position="94"/>
        <end position="374"/>
    </location>
</feature>
<dbReference type="Proteomes" id="UP000251047">
    <property type="component" value="Unassembled WGS sequence"/>
</dbReference>
<keyword evidence="2" id="KW-0472">Membrane</keyword>
<dbReference type="GO" id="GO:0016787">
    <property type="term" value="F:hydrolase activity"/>
    <property type="evidence" value="ECO:0007669"/>
    <property type="project" value="UniProtKB-KW"/>
</dbReference>
<dbReference type="PANTHER" id="PTHR46825:SF7">
    <property type="entry name" value="D-ALANYL-D-ALANINE CARBOXYPEPTIDASE"/>
    <property type="match status" value="1"/>
</dbReference>
<evidence type="ECO:0000256" key="1">
    <source>
        <dbReference type="SAM" id="MobiDB-lite"/>
    </source>
</evidence>
<evidence type="ECO:0000259" key="3">
    <source>
        <dbReference type="Pfam" id="PF00144"/>
    </source>
</evidence>
<evidence type="ECO:0000313" key="5">
    <source>
        <dbReference type="Proteomes" id="UP000251047"/>
    </source>
</evidence>
<protein>
    <submittedName>
        <fullName evidence="4">Serine hydrolase</fullName>
    </submittedName>
</protein>
<keyword evidence="4" id="KW-0378">Hydrolase</keyword>
<reference evidence="4 5" key="1">
    <citation type="journal article" date="2018" name="Syst. Appl. Microbiol.">
        <title>Corynebacterium heidelbergense sp. nov., isolated from the preen glands of Egyptian geese (Alopochen aegyptiacus).</title>
        <authorList>
            <person name="Braun M.S."/>
            <person name="Wang E."/>
            <person name="Zimmermann S."/>
            <person name="Wink M."/>
        </authorList>
    </citation>
    <scope>NUCLEOTIDE SEQUENCE [LARGE SCALE GENOMIC DNA]</scope>
    <source>
        <strain evidence="4 5">DSM 104638</strain>
    </source>
</reference>
<dbReference type="AlphaFoldDB" id="A0A364V9T9"/>
<dbReference type="SUPFAM" id="SSF56601">
    <property type="entry name" value="beta-lactamase/transpeptidase-like"/>
    <property type="match status" value="1"/>
</dbReference>
<dbReference type="InterPro" id="IPR001466">
    <property type="entry name" value="Beta-lactam-related"/>
</dbReference>
<feature type="transmembrane region" description="Helical" evidence="2">
    <location>
        <begin position="47"/>
        <end position="68"/>
    </location>
</feature>
<dbReference type="InterPro" id="IPR050491">
    <property type="entry name" value="AmpC-like"/>
</dbReference>
<dbReference type="Gene3D" id="3.40.710.10">
    <property type="entry name" value="DD-peptidase/beta-lactamase superfamily"/>
    <property type="match status" value="1"/>
</dbReference>
<dbReference type="Pfam" id="PF00144">
    <property type="entry name" value="Beta-lactamase"/>
    <property type="match status" value="1"/>
</dbReference>
<sequence length="386" mass="41847">MRSEQPGLSPCSSSWQPPRITSTPTTTPNRPAGRKTMTISQFKTRRLIPLATALLLALAVLAACLWFGPRPVALASQNTGDPRLATMLREHAQKGHNELAAFGIRGNRTTFAGVGADAHTEVEIGSLTKMFTAELLRNQIAEGTVRLSTRVGEIHPLNAQMDSVTLEELARHRSGLPRIPQGDTLRLLTSAVTYDNPYGQLGRDEIFREVARAPLTGRGEEHYSNLGYALLGQLLAEKAGMTWEELVHRDILNPLHMRETYVATEPLRQGAPRGMTTGGLQAQPWALGGIAPAGGLRSTAADMAIFARHSLELGRAAQVSEAGGDNDKPLLGWVDGGDYWWHNGGTSGYSSMLIIDPRRQEASYVSANTSERVEDIAAAILGRTFK</sequence>